<evidence type="ECO:0000256" key="2">
    <source>
        <dbReference type="ARBA" id="ARBA00004613"/>
    </source>
</evidence>
<comment type="caution">
    <text evidence="8">The sequence shown here is derived from an EMBL/GenBank/DDBJ whole genome shotgun (WGS) entry which is preliminary data.</text>
</comment>
<dbReference type="PANTHER" id="PTHR42792:SF1">
    <property type="entry name" value="FLAGELLAR HOOK-ASSOCIATED PROTEIN 3"/>
    <property type="match status" value="1"/>
</dbReference>
<dbReference type="RefSeq" id="WP_075568801.1">
    <property type="nucleotide sequence ID" value="NZ_MSDO01000003.1"/>
</dbReference>
<feature type="compositionally biased region" description="Polar residues" evidence="6">
    <location>
        <begin position="52"/>
        <end position="75"/>
    </location>
</feature>
<dbReference type="InterPro" id="IPR001029">
    <property type="entry name" value="Flagellin_N"/>
</dbReference>
<evidence type="ECO:0000256" key="4">
    <source>
        <dbReference type="ARBA" id="ARBA00022525"/>
    </source>
</evidence>
<comment type="similarity">
    <text evidence="3">Belongs to the bacterial flagellin family.</text>
</comment>
<dbReference type="EMBL" id="MSDO01000003">
    <property type="protein sequence ID" value="OLO05580.1"/>
    <property type="molecule type" value="Genomic_DNA"/>
</dbReference>
<evidence type="ECO:0000256" key="5">
    <source>
        <dbReference type="ARBA" id="ARBA00023143"/>
    </source>
</evidence>
<keyword evidence="9" id="KW-1185">Reference proteome</keyword>
<feature type="region of interest" description="Disordered" evidence="6">
    <location>
        <begin position="50"/>
        <end position="75"/>
    </location>
</feature>
<dbReference type="Pfam" id="PF00669">
    <property type="entry name" value="Flagellin_N"/>
    <property type="match status" value="1"/>
</dbReference>
<dbReference type="PANTHER" id="PTHR42792">
    <property type="entry name" value="FLAGELLIN"/>
    <property type="match status" value="1"/>
</dbReference>
<dbReference type="Proteomes" id="UP000186878">
    <property type="component" value="Unassembled WGS sequence"/>
</dbReference>
<name>A0A1Q8SVW3_9GAMM</name>
<keyword evidence="8" id="KW-0966">Cell projection</keyword>
<dbReference type="OrthoDB" id="9768249at2"/>
<keyword evidence="4" id="KW-0964">Secreted</keyword>
<evidence type="ECO:0000259" key="7">
    <source>
        <dbReference type="Pfam" id="PF00669"/>
    </source>
</evidence>
<gene>
    <name evidence="8" type="ORF">BTW07_03670</name>
</gene>
<dbReference type="GO" id="GO:0009424">
    <property type="term" value="C:bacterial-type flagellum hook"/>
    <property type="evidence" value="ECO:0007669"/>
    <property type="project" value="InterPro"/>
</dbReference>
<dbReference type="InterPro" id="IPR001492">
    <property type="entry name" value="Flagellin"/>
</dbReference>
<sequence>MRVSTVMMFERSVSSMNRQQSAFMEVGEQIASGKRVVRPSDDPQAASRAVGVSQSLAANGQQSDSRITARNSLSQEESILDSVSDSLTRAKELLVQAGNGTLSDADRQSMATEMRGVYEALLGQANSTDGNGSYLFGGYQDGAEPFVKDVSGAVQYAGSDQVREQKVDSSRLMEVGNTGRDVFQTVAAGSGYLARADSGNSGSLTFTGPKVTDTTADGYGDDYAISFSDNGDGTFEYTISGGPNGDTSGTYDGTSTTLEFGGVRLTMEGAPEGGDSLSVRPARNMSPDVFTTFENMLSALENPLDSDADKAAFANTLSTSSREMDNALDNVLTVRASVGARLNELDTLDAVGSDRAISYTQTQSDLIDLDYTTAISDYVLRQVGLQASQKAFVDLQGTSLFDLM</sequence>
<evidence type="ECO:0000256" key="1">
    <source>
        <dbReference type="ARBA" id="ARBA00004365"/>
    </source>
</evidence>
<reference evidence="8 9" key="1">
    <citation type="submission" date="2016-12" db="EMBL/GenBank/DDBJ databases">
        <title>Draft genome sequences of strains Salinicola socius SMB35, Salinicola sp. MH3R3-1 and Chromohalobacter sp. SMB17 from the Verkhnekamsk potash mining region of Russia.</title>
        <authorList>
            <person name="Mavrodi D.V."/>
            <person name="Olsson B.E."/>
            <person name="Korsakova E.S."/>
            <person name="Pyankova A."/>
            <person name="Mavrodi O.V."/>
            <person name="Plotnikova E.G."/>
        </authorList>
    </citation>
    <scope>NUCLEOTIDE SEQUENCE [LARGE SCALE GENOMIC DNA]</scope>
    <source>
        <strain evidence="8 9">SMB35</strain>
    </source>
</reference>
<evidence type="ECO:0000313" key="9">
    <source>
        <dbReference type="Proteomes" id="UP000186878"/>
    </source>
</evidence>
<evidence type="ECO:0000256" key="6">
    <source>
        <dbReference type="SAM" id="MobiDB-lite"/>
    </source>
</evidence>
<dbReference type="GO" id="GO:0005576">
    <property type="term" value="C:extracellular region"/>
    <property type="evidence" value="ECO:0007669"/>
    <property type="project" value="UniProtKB-SubCell"/>
</dbReference>
<dbReference type="AlphaFoldDB" id="A0A1Q8SVW3"/>
<dbReference type="STRING" id="404433.BTW07_03670"/>
<accession>A0A1Q8SVW3</accession>
<feature type="domain" description="Flagellin N-terminal" evidence="7">
    <location>
        <begin position="3"/>
        <end position="140"/>
    </location>
</feature>
<proteinExistence type="inferred from homology"/>
<dbReference type="Gene3D" id="1.20.1330.10">
    <property type="entry name" value="f41 fragment of flagellin, N-terminal domain"/>
    <property type="match status" value="1"/>
</dbReference>
<evidence type="ECO:0000313" key="8">
    <source>
        <dbReference type="EMBL" id="OLO05580.1"/>
    </source>
</evidence>
<dbReference type="InterPro" id="IPR013384">
    <property type="entry name" value="Flagell_FlgL"/>
</dbReference>
<keyword evidence="8" id="KW-0282">Flagellum</keyword>
<dbReference type="NCBIfam" id="TIGR02550">
    <property type="entry name" value="flagell_flgL"/>
    <property type="match status" value="1"/>
</dbReference>
<keyword evidence="5" id="KW-0975">Bacterial flagellum</keyword>
<organism evidence="8 9">
    <name type="scientific">Salinicola socius</name>
    <dbReference type="NCBI Taxonomy" id="404433"/>
    <lineage>
        <taxon>Bacteria</taxon>
        <taxon>Pseudomonadati</taxon>
        <taxon>Pseudomonadota</taxon>
        <taxon>Gammaproteobacteria</taxon>
        <taxon>Oceanospirillales</taxon>
        <taxon>Halomonadaceae</taxon>
        <taxon>Salinicola</taxon>
    </lineage>
</organism>
<dbReference type="GO" id="GO:0071973">
    <property type="term" value="P:bacterial-type flagellum-dependent cell motility"/>
    <property type="evidence" value="ECO:0007669"/>
    <property type="project" value="InterPro"/>
</dbReference>
<comment type="subcellular location">
    <subcellularLocation>
        <location evidence="1">Bacterial flagellum</location>
    </subcellularLocation>
    <subcellularLocation>
        <location evidence="2">Secreted</location>
    </subcellularLocation>
</comment>
<protein>
    <submittedName>
        <fullName evidence="8">Flagellar biosynthesis protein FlgL</fullName>
    </submittedName>
</protein>
<keyword evidence="8" id="KW-0969">Cilium</keyword>
<evidence type="ECO:0000256" key="3">
    <source>
        <dbReference type="ARBA" id="ARBA00005709"/>
    </source>
</evidence>
<dbReference type="GO" id="GO:0005198">
    <property type="term" value="F:structural molecule activity"/>
    <property type="evidence" value="ECO:0007669"/>
    <property type="project" value="InterPro"/>
</dbReference>
<dbReference type="SUPFAM" id="SSF64518">
    <property type="entry name" value="Phase 1 flagellin"/>
    <property type="match status" value="1"/>
</dbReference>